<evidence type="ECO:0000313" key="3">
    <source>
        <dbReference type="EMBL" id="RVW94589.1"/>
    </source>
</evidence>
<organism evidence="3 4">
    <name type="scientific">Vitis vinifera</name>
    <name type="common">Grape</name>
    <dbReference type="NCBI Taxonomy" id="29760"/>
    <lineage>
        <taxon>Eukaryota</taxon>
        <taxon>Viridiplantae</taxon>
        <taxon>Streptophyta</taxon>
        <taxon>Embryophyta</taxon>
        <taxon>Tracheophyta</taxon>
        <taxon>Spermatophyta</taxon>
        <taxon>Magnoliopsida</taxon>
        <taxon>eudicotyledons</taxon>
        <taxon>Gunneridae</taxon>
        <taxon>Pentapetalae</taxon>
        <taxon>rosids</taxon>
        <taxon>Vitales</taxon>
        <taxon>Vitaceae</taxon>
        <taxon>Viteae</taxon>
        <taxon>Vitis</taxon>
    </lineage>
</organism>
<feature type="transmembrane region" description="Helical" evidence="1">
    <location>
        <begin position="263"/>
        <end position="281"/>
    </location>
</feature>
<dbReference type="InterPro" id="IPR003675">
    <property type="entry name" value="Rce1/LyrA-like_dom"/>
</dbReference>
<dbReference type="EMBL" id="QGNW01000120">
    <property type="protein sequence ID" value="RVW94589.1"/>
    <property type="molecule type" value="Genomic_DNA"/>
</dbReference>
<accession>A0A438IDY3</accession>
<reference evidence="3 4" key="1">
    <citation type="journal article" date="2018" name="PLoS Genet.">
        <title>Population sequencing reveals clonal diversity and ancestral inbreeding in the grapevine cultivar Chardonnay.</title>
        <authorList>
            <person name="Roach M.J."/>
            <person name="Johnson D.L."/>
            <person name="Bohlmann J."/>
            <person name="van Vuuren H.J."/>
            <person name="Jones S.J."/>
            <person name="Pretorius I.S."/>
            <person name="Schmidt S.A."/>
            <person name="Borneman A.R."/>
        </authorList>
    </citation>
    <scope>NUCLEOTIDE SEQUENCE [LARGE SCALE GENOMIC DNA]</scope>
    <source>
        <strain evidence="4">cv. Chardonnay</strain>
        <tissue evidence="3">Leaf</tissue>
    </source>
</reference>
<feature type="transmembrane region" description="Helical" evidence="1">
    <location>
        <begin position="171"/>
        <end position="191"/>
    </location>
</feature>
<dbReference type="AlphaFoldDB" id="A0A438IDY3"/>
<evidence type="ECO:0000259" key="2">
    <source>
        <dbReference type="Pfam" id="PF02517"/>
    </source>
</evidence>
<feature type="transmembrane region" description="Helical" evidence="1">
    <location>
        <begin position="47"/>
        <end position="66"/>
    </location>
</feature>
<keyword evidence="1" id="KW-1133">Transmembrane helix</keyword>
<evidence type="ECO:0000313" key="4">
    <source>
        <dbReference type="Proteomes" id="UP000288805"/>
    </source>
</evidence>
<keyword evidence="1" id="KW-0472">Membrane</keyword>
<keyword evidence="1" id="KW-0812">Transmembrane</keyword>
<dbReference type="PANTHER" id="PTHR43592:SF18">
    <property type="entry name" value="CAAX AMINO TERMINAL PROTEASE FAMILY PROTEIN"/>
    <property type="match status" value="1"/>
</dbReference>
<evidence type="ECO:0000256" key="1">
    <source>
        <dbReference type="SAM" id="Phobius"/>
    </source>
</evidence>
<feature type="transmembrane region" description="Helical" evidence="1">
    <location>
        <begin position="226"/>
        <end position="242"/>
    </location>
</feature>
<proteinExistence type="predicted"/>
<dbReference type="Proteomes" id="UP000288805">
    <property type="component" value="Unassembled WGS sequence"/>
</dbReference>
<comment type="caution">
    <text evidence="3">The sequence shown here is derived from an EMBL/GenBank/DDBJ whole genome shotgun (WGS) entry which is preliminary data.</text>
</comment>
<gene>
    <name evidence="3" type="ORF">CK203_030814</name>
</gene>
<dbReference type="GO" id="GO:0080120">
    <property type="term" value="P:CAAX-box protein maturation"/>
    <property type="evidence" value="ECO:0007669"/>
    <property type="project" value="UniProtKB-ARBA"/>
</dbReference>
<name>A0A438IDY3_VITVI</name>
<sequence>MGHMDYMSALAVAFAMEGVGDDDTNGSCVVWQCSGTVYLVTAAERVMFLWIASFWLVGSWIIPFLAHKAGFRKESMTHRGQALYGLLGEVTEGLSGIAILHICLARFHPLPSDWFRLSLEGKWHFDVGLGCLMFPLVNRLSQINENLLPVAPSTPVTGSSVQQSIVARDPVAMALYAVFLSVCAPIWEEIFFRGFLLPSLTRYMPVWCSILVSSVAFASAHLNLQTMLPFIFLGMLIGAVFARSRNLLASMLLHRLYQDSSGGMFLIWFIHSVTIMLWLPMNSKYILWFEHNGVCPVTSESMSHHSMEDTALVSLTRYSFVGWRWLGKAKGKGKVVVCLLRQLVSLKPEYSHRQGTILLSFIPSLLLD</sequence>
<protein>
    <recommendedName>
        <fullName evidence="2">CAAX prenyl protease 2/Lysostaphin resistance protein A-like domain-containing protein</fullName>
    </recommendedName>
</protein>
<dbReference type="GO" id="GO:0004175">
    <property type="term" value="F:endopeptidase activity"/>
    <property type="evidence" value="ECO:0007669"/>
    <property type="project" value="UniProtKB-ARBA"/>
</dbReference>
<dbReference type="Pfam" id="PF02517">
    <property type="entry name" value="Rce1-like"/>
    <property type="match status" value="1"/>
</dbReference>
<feature type="domain" description="CAAX prenyl protease 2/Lysostaphin resistance protein A-like" evidence="2">
    <location>
        <begin position="173"/>
        <end position="257"/>
    </location>
</feature>
<dbReference type="PANTHER" id="PTHR43592">
    <property type="entry name" value="CAAX AMINO TERMINAL PROTEASE"/>
    <property type="match status" value="1"/>
</dbReference>